<keyword evidence="8" id="KW-0902">Two-component regulatory system</keyword>
<organism evidence="9">
    <name type="scientific">Lyngbya confervoides BDU141951</name>
    <dbReference type="NCBI Taxonomy" id="1574623"/>
    <lineage>
        <taxon>Bacteria</taxon>
        <taxon>Bacillati</taxon>
        <taxon>Cyanobacteriota</taxon>
        <taxon>Cyanophyceae</taxon>
        <taxon>Oscillatoriophycideae</taxon>
        <taxon>Oscillatoriales</taxon>
        <taxon>Microcoleaceae</taxon>
        <taxon>Lyngbya</taxon>
    </lineage>
</organism>
<keyword evidence="7" id="KW-0067">ATP-binding</keyword>
<dbReference type="GO" id="GO:0000155">
    <property type="term" value="F:phosphorelay sensor kinase activity"/>
    <property type="evidence" value="ECO:0007669"/>
    <property type="project" value="InterPro"/>
</dbReference>
<accession>A0A0C1YM49</accession>
<dbReference type="SMART" id="SM00387">
    <property type="entry name" value="HATPase_c"/>
    <property type="match status" value="1"/>
</dbReference>
<dbReference type="InterPro" id="IPR003594">
    <property type="entry name" value="HATPase_dom"/>
</dbReference>
<proteinExistence type="predicted"/>
<dbReference type="InterPro" id="IPR036097">
    <property type="entry name" value="HisK_dim/P_sf"/>
</dbReference>
<dbReference type="SUPFAM" id="SSF52172">
    <property type="entry name" value="CheY-like"/>
    <property type="match status" value="1"/>
</dbReference>
<dbReference type="PRINTS" id="PR00344">
    <property type="entry name" value="BCTRLSENSOR"/>
</dbReference>
<evidence type="ECO:0000256" key="4">
    <source>
        <dbReference type="ARBA" id="ARBA00022679"/>
    </source>
</evidence>
<dbReference type="EMBL" id="JTHE02000003">
    <property type="protein sequence ID" value="NEV68100.1"/>
    <property type="molecule type" value="Genomic_DNA"/>
</dbReference>
<evidence type="ECO:0000256" key="5">
    <source>
        <dbReference type="ARBA" id="ARBA00022741"/>
    </source>
</evidence>
<dbReference type="CDD" id="cd19920">
    <property type="entry name" value="REC_PA4781-like"/>
    <property type="match status" value="1"/>
</dbReference>
<evidence type="ECO:0000256" key="7">
    <source>
        <dbReference type="ARBA" id="ARBA00022840"/>
    </source>
</evidence>
<keyword evidence="4" id="KW-0808">Transferase</keyword>
<reference evidence="9" key="1">
    <citation type="submission" date="2014-11" db="EMBL/GenBank/DDBJ databases">
        <authorList>
            <person name="Malar M.C."/>
            <person name="Sen D."/>
            <person name="Tripathy S."/>
        </authorList>
    </citation>
    <scope>NUCLEOTIDE SEQUENCE</scope>
    <source>
        <strain evidence="9">BDU141951</strain>
    </source>
</reference>
<dbReference type="GO" id="GO:0005524">
    <property type="term" value="F:ATP binding"/>
    <property type="evidence" value="ECO:0007669"/>
    <property type="project" value="UniProtKB-KW"/>
</dbReference>
<dbReference type="PANTHER" id="PTHR43065">
    <property type="entry name" value="SENSOR HISTIDINE KINASE"/>
    <property type="match status" value="1"/>
</dbReference>
<comment type="caution">
    <text evidence="9">The sequence shown here is derived from an EMBL/GenBank/DDBJ whole genome shotgun (WGS) entry which is preliminary data.</text>
</comment>
<dbReference type="InterPro" id="IPR011006">
    <property type="entry name" value="CheY-like_superfamily"/>
</dbReference>
<name>A0A0C1YM49_9CYAN</name>
<dbReference type="InterPro" id="IPR005467">
    <property type="entry name" value="His_kinase_dom"/>
</dbReference>
<dbReference type="InterPro" id="IPR003661">
    <property type="entry name" value="HisK_dim/P_dom"/>
</dbReference>
<evidence type="ECO:0000256" key="2">
    <source>
        <dbReference type="ARBA" id="ARBA00012438"/>
    </source>
</evidence>
<evidence type="ECO:0000313" key="9">
    <source>
        <dbReference type="EMBL" id="NEV68100.1"/>
    </source>
</evidence>
<keyword evidence="6" id="KW-0418">Kinase</keyword>
<dbReference type="InterPro" id="IPR036890">
    <property type="entry name" value="HATPase_C_sf"/>
</dbReference>
<gene>
    <name evidence="9" type="ORF">QQ91_013360</name>
</gene>
<dbReference type="CDD" id="cd00082">
    <property type="entry name" value="HisKA"/>
    <property type="match status" value="1"/>
</dbReference>
<dbReference type="SMART" id="SM00388">
    <property type="entry name" value="HisKA"/>
    <property type="match status" value="1"/>
</dbReference>
<dbReference type="PANTHER" id="PTHR43065:SF10">
    <property type="entry name" value="PEROXIDE STRESS-ACTIVATED HISTIDINE KINASE MAK3"/>
    <property type="match status" value="1"/>
</dbReference>
<dbReference type="EC" id="2.7.13.3" evidence="2"/>
<dbReference type="Gene3D" id="3.40.50.2300">
    <property type="match status" value="1"/>
</dbReference>
<evidence type="ECO:0000256" key="1">
    <source>
        <dbReference type="ARBA" id="ARBA00000085"/>
    </source>
</evidence>
<evidence type="ECO:0000256" key="8">
    <source>
        <dbReference type="ARBA" id="ARBA00023012"/>
    </source>
</evidence>
<dbReference type="Pfam" id="PF00512">
    <property type="entry name" value="HisKA"/>
    <property type="match status" value="1"/>
</dbReference>
<reference evidence="9" key="3">
    <citation type="submission" date="2020-02" db="EMBL/GenBank/DDBJ databases">
        <authorList>
            <person name="Sarangi A.N."/>
            <person name="Ghosh S."/>
            <person name="Mukherjee M."/>
            <person name="Tripathy S."/>
        </authorList>
    </citation>
    <scope>NUCLEOTIDE SEQUENCE</scope>
    <source>
        <strain evidence="9">BDU141951</strain>
    </source>
</reference>
<keyword evidence="5" id="KW-0547">Nucleotide-binding</keyword>
<dbReference type="InterPro" id="IPR004358">
    <property type="entry name" value="Sig_transdc_His_kin-like_C"/>
</dbReference>
<dbReference type="Gene3D" id="3.30.565.10">
    <property type="entry name" value="Histidine kinase-like ATPase, C-terminal domain"/>
    <property type="match status" value="1"/>
</dbReference>
<dbReference type="SUPFAM" id="SSF47384">
    <property type="entry name" value="Homodimeric domain of signal transducing histidine kinase"/>
    <property type="match status" value="1"/>
</dbReference>
<dbReference type="Pfam" id="PF02518">
    <property type="entry name" value="HATPase_c"/>
    <property type="match status" value="1"/>
</dbReference>
<dbReference type="AlphaFoldDB" id="A0A0C1YM49"/>
<dbReference type="Gene3D" id="1.10.287.130">
    <property type="match status" value="1"/>
</dbReference>
<dbReference type="SMART" id="SM00448">
    <property type="entry name" value="REC"/>
    <property type="match status" value="1"/>
</dbReference>
<sequence length="441" mass="49029">MQQTILVVDDTPTNIQVLFDLLDASGYRVAIAKSGEIALQRLENSLPDLILLDVMMPGIDGFETCRRLKAAVATQDIPVIFMTALSDTVDKVKGLQLGAVDYITKPIQHEEVLARINVHLQLRQLNQTLEAQVETRTAELRQALETVKQTQIQLVQSEKMSSLGQLVAGIAHEINNPINFIYGNLKPAEEYMRDLLGLIECIQTEVPELPEAVQKYVEDVDLEFLQADLPRLINSMKLGADRIRQIVLSLRNFSRLDEADFKAVDIHEGIDSTLLILQHRLKSTDTLPAVKIIKDYGDLPLVECYASQLNQVFMNLLSNALDALEEHSERQRAAGQAFIPKIQIKTQDLGDGQVAIHIVDNGGGMSEEVRSKIFNDFFTTKEIGKGTGLGLPICRQLVVEKHQGQLHCESHLGSETEFIITIPIKQLAIETAADESLLTIA</sequence>
<reference evidence="9" key="2">
    <citation type="journal article" date="2015" name="Genome Announc.">
        <title>Draft Genome Sequence of Filamentous Marine Cyanobacterium Lyngbya confervoides Strain BDU141951.</title>
        <authorList>
            <person name="Chandrababunaidu M.M."/>
            <person name="Sen D."/>
            <person name="Tripathy S."/>
        </authorList>
    </citation>
    <scope>NUCLEOTIDE SEQUENCE</scope>
    <source>
        <strain evidence="9">BDU141951</strain>
    </source>
</reference>
<comment type="catalytic activity">
    <reaction evidence="1">
        <text>ATP + protein L-histidine = ADP + protein N-phospho-L-histidine.</text>
        <dbReference type="EC" id="2.7.13.3"/>
    </reaction>
</comment>
<keyword evidence="3" id="KW-0597">Phosphoprotein</keyword>
<dbReference type="InterPro" id="IPR001789">
    <property type="entry name" value="Sig_transdc_resp-reg_receiver"/>
</dbReference>
<dbReference type="PROSITE" id="PS50110">
    <property type="entry name" value="RESPONSE_REGULATORY"/>
    <property type="match status" value="1"/>
</dbReference>
<evidence type="ECO:0000256" key="6">
    <source>
        <dbReference type="ARBA" id="ARBA00022777"/>
    </source>
</evidence>
<dbReference type="SUPFAM" id="SSF55874">
    <property type="entry name" value="ATPase domain of HSP90 chaperone/DNA topoisomerase II/histidine kinase"/>
    <property type="match status" value="1"/>
</dbReference>
<dbReference type="PROSITE" id="PS50109">
    <property type="entry name" value="HIS_KIN"/>
    <property type="match status" value="1"/>
</dbReference>
<protein>
    <recommendedName>
        <fullName evidence="2">histidine kinase</fullName>
        <ecNumber evidence="2">2.7.13.3</ecNumber>
    </recommendedName>
</protein>
<dbReference type="Pfam" id="PF00072">
    <property type="entry name" value="Response_reg"/>
    <property type="match status" value="1"/>
</dbReference>
<evidence type="ECO:0000256" key="3">
    <source>
        <dbReference type="ARBA" id="ARBA00022553"/>
    </source>
</evidence>